<feature type="compositionally biased region" description="Low complexity" evidence="5">
    <location>
        <begin position="125"/>
        <end position="142"/>
    </location>
</feature>
<evidence type="ECO:0000313" key="8">
    <source>
        <dbReference type="Proteomes" id="UP000515152"/>
    </source>
</evidence>
<evidence type="ECO:0000256" key="1">
    <source>
        <dbReference type="ARBA" id="ARBA00004141"/>
    </source>
</evidence>
<proteinExistence type="predicted"/>
<dbReference type="GO" id="GO:0004930">
    <property type="term" value="F:G protein-coupled receptor activity"/>
    <property type="evidence" value="ECO:0007669"/>
    <property type="project" value="InterPro"/>
</dbReference>
<dbReference type="PANTHER" id="PTHR45813:SF2">
    <property type="entry name" value="ADHESION G-PROTEIN COUPLED RECEPTOR F3"/>
    <property type="match status" value="1"/>
</dbReference>
<dbReference type="Proteomes" id="UP000515152">
    <property type="component" value="Chromosome 14"/>
</dbReference>
<dbReference type="PANTHER" id="PTHR45813">
    <property type="entry name" value="IG-LIKE DOMAIN-CONTAINING PROTEIN"/>
    <property type="match status" value="1"/>
</dbReference>
<dbReference type="AlphaFoldDB" id="A0A8M1KVR7"/>
<organism evidence="8 9">
    <name type="scientific">Clupea harengus</name>
    <name type="common">Atlantic herring</name>
    <dbReference type="NCBI Taxonomy" id="7950"/>
    <lineage>
        <taxon>Eukaryota</taxon>
        <taxon>Metazoa</taxon>
        <taxon>Chordata</taxon>
        <taxon>Craniata</taxon>
        <taxon>Vertebrata</taxon>
        <taxon>Euteleostomi</taxon>
        <taxon>Actinopterygii</taxon>
        <taxon>Neopterygii</taxon>
        <taxon>Teleostei</taxon>
        <taxon>Clupei</taxon>
        <taxon>Clupeiformes</taxon>
        <taxon>Clupeoidei</taxon>
        <taxon>Clupeidae</taxon>
        <taxon>Clupea</taxon>
    </lineage>
</organism>
<reference evidence="9" key="1">
    <citation type="submission" date="2025-08" db="UniProtKB">
        <authorList>
            <consortium name="RefSeq"/>
        </authorList>
    </citation>
    <scope>IDENTIFICATION</scope>
</reference>
<feature type="region of interest" description="Disordered" evidence="5">
    <location>
        <begin position="120"/>
        <end position="142"/>
    </location>
</feature>
<evidence type="ECO:0000259" key="7">
    <source>
        <dbReference type="PROSITE" id="PS50261"/>
    </source>
</evidence>
<feature type="domain" description="G-protein coupled receptors family 2 profile 2" evidence="7">
    <location>
        <begin position="1"/>
        <end position="99"/>
    </location>
</feature>
<evidence type="ECO:0000256" key="2">
    <source>
        <dbReference type="ARBA" id="ARBA00022692"/>
    </source>
</evidence>
<dbReference type="Pfam" id="PF00002">
    <property type="entry name" value="7tm_2"/>
    <property type="match status" value="1"/>
</dbReference>
<gene>
    <name evidence="9" type="primary">LOC122133475</name>
</gene>
<evidence type="ECO:0000256" key="6">
    <source>
        <dbReference type="SAM" id="Phobius"/>
    </source>
</evidence>
<comment type="subcellular location">
    <subcellularLocation>
        <location evidence="1">Membrane</location>
        <topology evidence="1">Multi-pass membrane protein</topology>
    </subcellularLocation>
</comment>
<dbReference type="KEGG" id="char:122133475"/>
<accession>A0A8M1KVR7</accession>
<dbReference type="GeneID" id="122133475"/>
<evidence type="ECO:0000256" key="4">
    <source>
        <dbReference type="ARBA" id="ARBA00023136"/>
    </source>
</evidence>
<dbReference type="GO" id="GO:0007189">
    <property type="term" value="P:adenylate cyclase-activating G protein-coupled receptor signaling pathway"/>
    <property type="evidence" value="ECO:0007669"/>
    <property type="project" value="TreeGrafter"/>
</dbReference>
<dbReference type="OrthoDB" id="10040049at2759"/>
<name>A0A8M1KVR7_CLUHA</name>
<feature type="transmembrane region" description="Helical" evidence="6">
    <location>
        <begin position="75"/>
        <end position="97"/>
    </location>
</feature>
<keyword evidence="4 6" id="KW-0472">Membrane</keyword>
<evidence type="ECO:0000256" key="5">
    <source>
        <dbReference type="SAM" id="MobiDB-lite"/>
    </source>
</evidence>
<dbReference type="InterPro" id="IPR017981">
    <property type="entry name" value="GPCR_2-like_7TM"/>
</dbReference>
<feature type="transmembrane region" description="Helical" evidence="6">
    <location>
        <begin position="44"/>
        <end position="63"/>
    </location>
</feature>
<evidence type="ECO:0000313" key="9">
    <source>
        <dbReference type="RefSeq" id="XP_042565694.1"/>
    </source>
</evidence>
<sequence>MPVGIIVAINVFSMLVVIVRLLKPSVSEGHSQDDKDVIRGILKAVIFLTPIFGVTWIFGFFVLATDHTITPLSEIVNYTFTVCNAFQGLFILLTACLGEKKVRETLVQKFCHHSKVYTTSRGERSNSNSNSKTSTESSIKKK</sequence>
<keyword evidence="2 6" id="KW-0812">Transmembrane</keyword>
<dbReference type="RefSeq" id="XP_042565694.1">
    <property type="nucleotide sequence ID" value="XM_042709760.1"/>
</dbReference>
<feature type="transmembrane region" description="Helical" evidence="6">
    <location>
        <begin position="6"/>
        <end position="23"/>
    </location>
</feature>
<dbReference type="GO" id="GO:0007166">
    <property type="term" value="P:cell surface receptor signaling pathway"/>
    <property type="evidence" value="ECO:0007669"/>
    <property type="project" value="InterPro"/>
</dbReference>
<dbReference type="PROSITE" id="PS50261">
    <property type="entry name" value="G_PROTEIN_RECEP_F2_4"/>
    <property type="match status" value="1"/>
</dbReference>
<protein>
    <submittedName>
        <fullName evidence="9">Adhesion G-protein coupled receptor F3-like</fullName>
    </submittedName>
</protein>
<dbReference type="SUPFAM" id="SSF81321">
    <property type="entry name" value="Family A G protein-coupled receptor-like"/>
    <property type="match status" value="1"/>
</dbReference>
<dbReference type="GO" id="GO:0016020">
    <property type="term" value="C:membrane"/>
    <property type="evidence" value="ECO:0007669"/>
    <property type="project" value="UniProtKB-SubCell"/>
</dbReference>
<dbReference type="InterPro" id="IPR051587">
    <property type="entry name" value="Adhesion_GPCR"/>
</dbReference>
<dbReference type="InterPro" id="IPR000832">
    <property type="entry name" value="GPCR_2_secretin-like"/>
</dbReference>
<keyword evidence="8" id="KW-1185">Reference proteome</keyword>
<keyword evidence="3 6" id="KW-1133">Transmembrane helix</keyword>
<evidence type="ECO:0000256" key="3">
    <source>
        <dbReference type="ARBA" id="ARBA00022989"/>
    </source>
</evidence>